<protein>
    <submittedName>
        <fullName evidence="1">Uncharacterized protein</fullName>
    </submittedName>
</protein>
<proteinExistence type="predicted"/>
<sequence length="59" mass="6778">MRVKEMIIDMKTINAMIPPLCSETAQQGVRMPFFGHCIQNMDRQKDILSTSDLMFMGNL</sequence>
<name>A0A521C1P8_9BACL</name>
<dbReference type="Proteomes" id="UP000315636">
    <property type="component" value="Unassembled WGS sequence"/>
</dbReference>
<reference evidence="1 2" key="1">
    <citation type="submission" date="2017-05" db="EMBL/GenBank/DDBJ databases">
        <authorList>
            <person name="Varghese N."/>
            <person name="Submissions S."/>
        </authorList>
    </citation>
    <scope>NUCLEOTIDE SEQUENCE [LARGE SCALE GENOMIC DNA]</scope>
    <source>
        <strain evidence="1 2">DSM 45474</strain>
    </source>
</reference>
<organism evidence="1 2">
    <name type="scientific">Melghirimyces algeriensis</name>
    <dbReference type="NCBI Taxonomy" id="910412"/>
    <lineage>
        <taxon>Bacteria</taxon>
        <taxon>Bacillati</taxon>
        <taxon>Bacillota</taxon>
        <taxon>Bacilli</taxon>
        <taxon>Bacillales</taxon>
        <taxon>Thermoactinomycetaceae</taxon>
        <taxon>Melghirimyces</taxon>
    </lineage>
</organism>
<gene>
    <name evidence="1" type="ORF">SAMN06264849_10381</name>
</gene>
<keyword evidence="2" id="KW-1185">Reference proteome</keyword>
<dbReference type="EMBL" id="FXTI01000003">
    <property type="protein sequence ID" value="SMO53379.1"/>
    <property type="molecule type" value="Genomic_DNA"/>
</dbReference>
<evidence type="ECO:0000313" key="2">
    <source>
        <dbReference type="Proteomes" id="UP000315636"/>
    </source>
</evidence>
<accession>A0A521C1P8</accession>
<dbReference type="RefSeq" id="WP_142504848.1">
    <property type="nucleotide sequence ID" value="NZ_FXTI01000003.1"/>
</dbReference>
<dbReference type="AlphaFoldDB" id="A0A521C1P8"/>
<evidence type="ECO:0000313" key="1">
    <source>
        <dbReference type="EMBL" id="SMO53379.1"/>
    </source>
</evidence>